<dbReference type="GO" id="GO:0005886">
    <property type="term" value="C:plasma membrane"/>
    <property type="evidence" value="ECO:0007669"/>
    <property type="project" value="UniProtKB-SubCell"/>
</dbReference>
<evidence type="ECO:0000256" key="9">
    <source>
        <dbReference type="SAM" id="MobiDB-lite"/>
    </source>
</evidence>
<evidence type="ECO:0000256" key="1">
    <source>
        <dbReference type="ARBA" id="ARBA00003156"/>
    </source>
</evidence>
<gene>
    <name evidence="11" type="ORF">CLUMA_CG019609</name>
</gene>
<dbReference type="EMBL" id="CVRI01000067">
    <property type="protein sequence ID" value="CRL06508.1"/>
    <property type="molecule type" value="Genomic_DNA"/>
</dbReference>
<dbReference type="Proteomes" id="UP000183832">
    <property type="component" value="Unassembled WGS sequence"/>
</dbReference>
<name>A0A1J1J3Z6_9DIPT</name>
<keyword evidence="7 10" id="KW-0472">Membrane</keyword>
<dbReference type="PANTHER" id="PTHR11923:SF67">
    <property type="entry name" value="RE68569P"/>
    <property type="match status" value="1"/>
</dbReference>
<evidence type="ECO:0000313" key="12">
    <source>
        <dbReference type="Proteomes" id="UP000183832"/>
    </source>
</evidence>
<evidence type="ECO:0000256" key="7">
    <source>
        <dbReference type="ARBA" id="ARBA00023136"/>
    </source>
</evidence>
<keyword evidence="5 10" id="KW-0812">Transmembrane</keyword>
<feature type="transmembrane region" description="Helical" evidence="10">
    <location>
        <begin position="502"/>
        <end position="524"/>
    </location>
</feature>
<evidence type="ECO:0000256" key="10">
    <source>
        <dbReference type="SAM" id="Phobius"/>
    </source>
</evidence>
<keyword evidence="8" id="KW-0325">Glycoprotein</keyword>
<keyword evidence="6 10" id="KW-1133">Transmembrane helix</keyword>
<dbReference type="Pfam" id="PF01130">
    <property type="entry name" value="CD36"/>
    <property type="match status" value="1"/>
</dbReference>
<dbReference type="STRING" id="568069.A0A1J1J3Z6"/>
<comment type="similarity">
    <text evidence="3">Belongs to the CD36 family.</text>
</comment>
<proteinExistence type="inferred from homology"/>
<keyword evidence="12" id="KW-1185">Reference proteome</keyword>
<evidence type="ECO:0000256" key="3">
    <source>
        <dbReference type="ARBA" id="ARBA00010532"/>
    </source>
</evidence>
<evidence type="ECO:0000256" key="6">
    <source>
        <dbReference type="ARBA" id="ARBA00022989"/>
    </source>
</evidence>
<evidence type="ECO:0000256" key="8">
    <source>
        <dbReference type="ARBA" id="ARBA00023180"/>
    </source>
</evidence>
<feature type="region of interest" description="Disordered" evidence="9">
    <location>
        <begin position="614"/>
        <end position="640"/>
    </location>
</feature>
<dbReference type="AlphaFoldDB" id="A0A1J1J3Z6"/>
<dbReference type="GO" id="GO:0005737">
    <property type="term" value="C:cytoplasm"/>
    <property type="evidence" value="ECO:0007669"/>
    <property type="project" value="TreeGrafter"/>
</dbReference>
<dbReference type="PANTHER" id="PTHR11923">
    <property type="entry name" value="SCAVENGER RECEPTOR CLASS B TYPE-1 SR-B1"/>
    <property type="match status" value="1"/>
</dbReference>
<reference evidence="11 12" key="1">
    <citation type="submission" date="2015-04" db="EMBL/GenBank/DDBJ databases">
        <authorList>
            <person name="Syromyatnikov M.Y."/>
            <person name="Popov V.N."/>
        </authorList>
    </citation>
    <scope>NUCLEOTIDE SEQUENCE [LARGE SCALE GENOMIC DNA]</scope>
</reference>
<keyword evidence="4" id="KW-1003">Cell membrane</keyword>
<dbReference type="InterPro" id="IPR002159">
    <property type="entry name" value="CD36_fam"/>
</dbReference>
<comment type="subcellular location">
    <subcellularLocation>
        <location evidence="2">Cell membrane</location>
    </subcellularLocation>
</comment>
<comment type="function">
    <text evidence="1">Plays an olfactory role that is not restricted to pheromone sensitivity.</text>
</comment>
<dbReference type="OrthoDB" id="18585at2759"/>
<feature type="transmembrane region" description="Helical" evidence="10">
    <location>
        <begin position="62"/>
        <end position="83"/>
    </location>
</feature>
<evidence type="ECO:0000313" key="11">
    <source>
        <dbReference type="EMBL" id="CRL06508.1"/>
    </source>
</evidence>
<dbReference type="GO" id="GO:0005044">
    <property type="term" value="F:scavenger receptor activity"/>
    <property type="evidence" value="ECO:0007669"/>
    <property type="project" value="TreeGrafter"/>
</dbReference>
<evidence type="ECO:0000256" key="5">
    <source>
        <dbReference type="ARBA" id="ARBA00022692"/>
    </source>
</evidence>
<dbReference type="PRINTS" id="PR01609">
    <property type="entry name" value="CD36FAMILY"/>
</dbReference>
<organism evidence="11 12">
    <name type="scientific">Clunio marinus</name>
    <dbReference type="NCBI Taxonomy" id="568069"/>
    <lineage>
        <taxon>Eukaryota</taxon>
        <taxon>Metazoa</taxon>
        <taxon>Ecdysozoa</taxon>
        <taxon>Arthropoda</taxon>
        <taxon>Hexapoda</taxon>
        <taxon>Insecta</taxon>
        <taxon>Pterygota</taxon>
        <taxon>Neoptera</taxon>
        <taxon>Endopterygota</taxon>
        <taxon>Diptera</taxon>
        <taxon>Nematocera</taxon>
        <taxon>Chironomoidea</taxon>
        <taxon>Chironomidae</taxon>
        <taxon>Clunio</taxon>
    </lineage>
</organism>
<evidence type="ECO:0000256" key="2">
    <source>
        <dbReference type="ARBA" id="ARBA00004236"/>
    </source>
</evidence>
<evidence type="ECO:0000256" key="4">
    <source>
        <dbReference type="ARBA" id="ARBA00022475"/>
    </source>
</evidence>
<sequence length="685" mass="78013">MKELLNFFSSRRYSAVSTNESDKSQKSHKSLKTKPSIKRGISVLDALFHERKSGERTRLPKCIFFFLTFGVLLICLGVFVAVFQPYDIIFKWKLLLTDDGEIFQMWERPPVDLYLRVYIFNITNHEEFMAGRDKKLNVEEVGPYVYRELMSHENVTFNSNGTLSTIPHHPLEWRGDLSEGHSEDDVLYLPNIALLSIAHVTAPKNYFLRLPVNLVIRNSNSQPIVKMTAKEFMMGYESPLTTLGNTLLPHWIHFDKVGLLDRMYDFTGDFETFFTGETDIRKSGLYDTVRGSTDLPHWTGEHCSNIQDASDGTKFKSFIKPNETLKFFRKSMCRPQRLVRTDSSVDTVQGLEAVKYQFEKNALDNGVHDEANKCFCRDGHCLAEGLSDVTDCYYGFPIALSYPHFLDADPILLENVTGSSPNRSVHESFFMLNPTSGLPLKLSVKFQINLVMSDVRTMAHVEKFSHLTIPMLWFEFALDTLPERLENRFGLYLNVLPIVEKAGMLSLFLLGALFAITAVSRVALKTSKSITSENSYKKFNRNLINNSVYNPCEVKLIELKSKKQMANNVTKINERTKPDDDDSCEEDSLNVITRSQYELEDDDAISDIEYNEINEEGESTSSSSEATDIERSNRSSIVEIDIPSDDCESALESTFLTQTTSQLLEVPSRNVRSSMLKIVESDDES</sequence>
<protein>
    <submittedName>
        <fullName evidence="11">CLUMA_CG019609, isoform A</fullName>
    </submittedName>
</protein>
<accession>A0A1J1J3Z6</accession>